<feature type="region of interest" description="Disordered" evidence="1">
    <location>
        <begin position="1041"/>
        <end position="1116"/>
    </location>
</feature>
<feature type="region of interest" description="Disordered" evidence="1">
    <location>
        <begin position="600"/>
        <end position="619"/>
    </location>
</feature>
<dbReference type="EMBL" id="CDMY01000289">
    <property type="protein sequence ID" value="CEL99820.1"/>
    <property type="molecule type" value="Genomic_DNA"/>
</dbReference>
<dbReference type="VEuPathDB" id="CryptoDB:Vbra_12687"/>
<feature type="region of interest" description="Disordered" evidence="1">
    <location>
        <begin position="654"/>
        <end position="744"/>
    </location>
</feature>
<organism evidence="2 3">
    <name type="scientific">Vitrella brassicaformis (strain CCMP3155)</name>
    <dbReference type="NCBI Taxonomy" id="1169540"/>
    <lineage>
        <taxon>Eukaryota</taxon>
        <taxon>Sar</taxon>
        <taxon>Alveolata</taxon>
        <taxon>Colpodellida</taxon>
        <taxon>Vitrellaceae</taxon>
        <taxon>Vitrella</taxon>
    </lineage>
</organism>
<dbReference type="InParanoid" id="A0A0G4EQV1"/>
<evidence type="ECO:0000313" key="2">
    <source>
        <dbReference type="EMBL" id="CEL99820.1"/>
    </source>
</evidence>
<keyword evidence="3" id="KW-1185">Reference proteome</keyword>
<feature type="region of interest" description="Disordered" evidence="1">
    <location>
        <begin position="439"/>
        <end position="484"/>
    </location>
</feature>
<gene>
    <name evidence="2" type="ORF">Vbra_12687</name>
</gene>
<evidence type="ECO:0000256" key="1">
    <source>
        <dbReference type="SAM" id="MobiDB-lite"/>
    </source>
</evidence>
<reference evidence="2 3" key="1">
    <citation type="submission" date="2014-11" db="EMBL/GenBank/DDBJ databases">
        <authorList>
            <person name="Zhu J."/>
            <person name="Qi W."/>
            <person name="Song R."/>
        </authorList>
    </citation>
    <scope>NUCLEOTIDE SEQUENCE [LARGE SCALE GENOMIC DNA]</scope>
</reference>
<protein>
    <submittedName>
        <fullName evidence="2">Uncharacterized protein</fullName>
    </submittedName>
</protein>
<dbReference type="Proteomes" id="UP000041254">
    <property type="component" value="Unassembled WGS sequence"/>
</dbReference>
<feature type="compositionally biased region" description="Basic and acidic residues" evidence="1">
    <location>
        <begin position="662"/>
        <end position="676"/>
    </location>
</feature>
<dbReference type="AlphaFoldDB" id="A0A0G4EQV1"/>
<feature type="compositionally biased region" description="Basic and acidic residues" evidence="1">
    <location>
        <begin position="762"/>
        <end position="772"/>
    </location>
</feature>
<feature type="region of interest" description="Disordered" evidence="1">
    <location>
        <begin position="762"/>
        <end position="807"/>
    </location>
</feature>
<sequence>MEGGQAFPHPLAVAPPFTYQAHPDAFADKGCSRIESLRWFYKTITKGRPGQRPAVWIPDTVFYDGRKQPTLWVFTNKRGLPSRHRSRRLTHRNILRHFCSFRFLSTIIPIHKDAWVALAHYKHRGQLACRLLTLAELTFMLPNGVPTEAFNILSLQQLPPAASLALQQIGRERSSIAAALDYTVFGSPAVEGGVQETKDPLYVEIGGRVVLIKPHATFMRLPSVYRVIVGGHPSPPNTTEVESVIVAKVLRWTRRVPSEPTVSPPVAAQEDYQGEYVTTTQPTDTKPDIDPYGGLYLPPFGLSSLARRENAATALLRKRTADGLCSRPISATGGGGGGGRDASGSAFACLMDDAQAKSPSAAKGGKGKGKDEEPCSWFVSCREPLVKGHLETITKRLVCHLSRIGGVRVDGMHLDFIKTDDSEVFLLVNVSGFDITSKGGQLGSDRDSESYASSVSDDDGEKATGRRGRRAQGGRRRDRKGEAAEGKTWLVADGRVCLCEGDFCSMEATLTLGRALLRDNDTIVERWQKIAVSGDRAEVRIEPGGDPHAPHRISPGTVIISRMERGVPLEIGRTKRMLTQQYVNVCNRCFMAYAKIDRDRRRGEGGSPEAGVHLPHRGRMMTTSDIRHLLDEQLFQQRRSRTSVDSHLAAAAAAAATAAGEQDDHPSSASSDRDRPLAFVQPQAPPARRRQTTFEQAPIGTLRAAVWVDRTPPQDTHTHTDRDRDSTDTNDAVDEDDGSSSSQLERMYEQLLAWERECERETDAKYERDTQHESSSIDETAAEAAARRVLSRDSTETTLTPPVHRASAPAVVEPPCVSSRRFLPSLDAKARQVARRAKDTVERLQRTVAHDNPSSFPPSSPLWRRVDGVLLDTLLSQAVDAYPSPVPIMVPSLSINTTTHIGAPSDMVHPPMLRSPSVGSLDGRWSYHRYGRRIARCHPMRLLCEVWQMKYNLVRAVEDEIRRSPLYEQQRAACPATATAAAAAAAVFVPSVSMINETSPVYRTLCTIAQAIIERTNETPEADGIEGPLTRLLECVNQEAFQPSAPPSLSRPLTAHRDSTLEGSQTHGHSKEEGVDIRLRRKLFSTDPKSTKPRQRPISAPPPPGASHKHPTRTGPISSAFDRLFPPLYSERVVAMVDSILRGMPASRELAGQLRAVREREGVLSRIKGDVWTVPGRQSGGGLTLEARRFIGRHHAVVVG</sequence>
<feature type="compositionally biased region" description="Basic residues" evidence="1">
    <location>
        <begin position="465"/>
        <end position="478"/>
    </location>
</feature>
<feature type="compositionally biased region" description="Basic and acidic residues" evidence="1">
    <location>
        <begin position="1069"/>
        <end position="1078"/>
    </location>
</feature>
<feature type="compositionally biased region" description="Basic and acidic residues" evidence="1">
    <location>
        <begin position="716"/>
        <end position="727"/>
    </location>
</feature>
<evidence type="ECO:0000313" key="3">
    <source>
        <dbReference type="Proteomes" id="UP000041254"/>
    </source>
</evidence>
<proteinExistence type="predicted"/>
<name>A0A0G4EQV1_VITBC</name>
<accession>A0A0G4EQV1</accession>